<dbReference type="Gene3D" id="1.25.40.20">
    <property type="entry name" value="Ankyrin repeat-containing domain"/>
    <property type="match status" value="1"/>
</dbReference>
<protein>
    <submittedName>
        <fullName evidence="5">Ankyrin repeats (3 copies)</fullName>
    </submittedName>
</protein>
<keyword evidence="2 3" id="KW-0040">ANK repeat</keyword>
<dbReference type="SMART" id="SM00248">
    <property type="entry name" value="ANK"/>
    <property type="match status" value="2"/>
</dbReference>
<evidence type="ECO:0000256" key="1">
    <source>
        <dbReference type="ARBA" id="ARBA00022737"/>
    </source>
</evidence>
<keyword evidence="4" id="KW-0732">Signal</keyword>
<dbReference type="Pfam" id="PF13606">
    <property type="entry name" value="Ank_3"/>
    <property type="match status" value="1"/>
</dbReference>
<reference evidence="5 6" key="1">
    <citation type="submission" date="2017-06" db="EMBL/GenBank/DDBJ databases">
        <title>Raineya orbicola gen. nov., sp. nov. a slightly thermophilic bacterium of the phylum Bacteroidetes and the description of Raineyaceae fam. nov.</title>
        <authorList>
            <person name="Albuquerque L."/>
            <person name="Polonia A.R.M."/>
            <person name="Barroso C."/>
            <person name="Froufe H.J.C."/>
            <person name="Lage O."/>
            <person name="Lobo-Da-Cunha A."/>
            <person name="Egas C."/>
            <person name="Da Costa M.S."/>
        </authorList>
    </citation>
    <scope>NUCLEOTIDE SEQUENCE [LARGE SCALE GENOMIC DNA]</scope>
    <source>
        <strain evidence="5 6">SPSPC-11</strain>
    </source>
</reference>
<feature type="chain" id="PRO_5014723222" evidence="4">
    <location>
        <begin position="20"/>
        <end position="192"/>
    </location>
</feature>
<keyword evidence="1" id="KW-0677">Repeat</keyword>
<keyword evidence="6" id="KW-1185">Reference proteome</keyword>
<dbReference type="PROSITE" id="PS50088">
    <property type="entry name" value="ANK_REPEAT"/>
    <property type="match status" value="1"/>
</dbReference>
<dbReference type="InterPro" id="IPR002110">
    <property type="entry name" value="Ankyrin_rpt"/>
</dbReference>
<evidence type="ECO:0000313" key="6">
    <source>
        <dbReference type="Proteomes" id="UP000233387"/>
    </source>
</evidence>
<dbReference type="RefSeq" id="WP_101357745.1">
    <property type="nucleotide sequence ID" value="NZ_NKXO01000005.1"/>
</dbReference>
<dbReference type="OrthoDB" id="5657095at2"/>
<dbReference type="Pfam" id="PF00023">
    <property type="entry name" value="Ank"/>
    <property type="match status" value="1"/>
</dbReference>
<evidence type="ECO:0000313" key="5">
    <source>
        <dbReference type="EMBL" id="PKQ70563.1"/>
    </source>
</evidence>
<comment type="caution">
    <text evidence="5">The sequence shown here is derived from an EMBL/GenBank/DDBJ whole genome shotgun (WGS) entry which is preliminary data.</text>
</comment>
<gene>
    <name evidence="5" type="ORF">Rain11_0483</name>
</gene>
<evidence type="ECO:0000256" key="3">
    <source>
        <dbReference type="PROSITE-ProRule" id="PRU00023"/>
    </source>
</evidence>
<dbReference type="EMBL" id="NKXO01000005">
    <property type="protein sequence ID" value="PKQ70563.1"/>
    <property type="molecule type" value="Genomic_DNA"/>
</dbReference>
<feature type="signal peptide" evidence="4">
    <location>
        <begin position="1"/>
        <end position="19"/>
    </location>
</feature>
<dbReference type="InterPro" id="IPR036770">
    <property type="entry name" value="Ankyrin_rpt-contain_sf"/>
</dbReference>
<dbReference type="PANTHER" id="PTHR24180:SF45">
    <property type="entry name" value="POLY [ADP-RIBOSE] POLYMERASE TANKYRASE"/>
    <property type="match status" value="1"/>
</dbReference>
<dbReference type="PANTHER" id="PTHR24180">
    <property type="entry name" value="CYCLIN-DEPENDENT KINASE INHIBITOR 2C-RELATED"/>
    <property type="match status" value="1"/>
</dbReference>
<dbReference type="Proteomes" id="UP000233387">
    <property type="component" value="Unassembled WGS sequence"/>
</dbReference>
<dbReference type="SUPFAM" id="SSF48403">
    <property type="entry name" value="Ankyrin repeat"/>
    <property type="match status" value="1"/>
</dbReference>
<sequence>MKKTFIFLLAQVFPFVIFAQTEIFEAIRDGNQERFMQLVQDPKNVNASIKWQEKTWLYENFTPLMQAVSYQREEMVLELLKRKAKANAKCKVIEGYEIDKCDAKVTGYTALHMAAAKGNENIIKLLIRAGADTRAEVKIKFRHKECYKTKDGWFVEEFVLGPQGYAETFGQNDAARIIRTAKGSKWIKEPIK</sequence>
<evidence type="ECO:0000256" key="2">
    <source>
        <dbReference type="ARBA" id="ARBA00023043"/>
    </source>
</evidence>
<dbReference type="PROSITE" id="PS50297">
    <property type="entry name" value="ANK_REP_REGION"/>
    <property type="match status" value="1"/>
</dbReference>
<proteinExistence type="predicted"/>
<accession>A0A2N3IK18</accession>
<name>A0A2N3IK18_9BACT</name>
<feature type="repeat" description="ANK" evidence="3">
    <location>
        <begin position="106"/>
        <end position="138"/>
    </location>
</feature>
<dbReference type="AlphaFoldDB" id="A0A2N3IK18"/>
<organism evidence="5 6">
    <name type="scientific">Raineya orbicola</name>
    <dbReference type="NCBI Taxonomy" id="2016530"/>
    <lineage>
        <taxon>Bacteria</taxon>
        <taxon>Pseudomonadati</taxon>
        <taxon>Bacteroidota</taxon>
        <taxon>Cytophagia</taxon>
        <taxon>Cytophagales</taxon>
        <taxon>Raineyaceae</taxon>
        <taxon>Raineya</taxon>
    </lineage>
</organism>
<dbReference type="InterPro" id="IPR051637">
    <property type="entry name" value="Ank_repeat_dom-contain_49"/>
</dbReference>
<evidence type="ECO:0000256" key="4">
    <source>
        <dbReference type="SAM" id="SignalP"/>
    </source>
</evidence>